<keyword evidence="2" id="KW-1133">Transmembrane helix</keyword>
<feature type="transmembrane region" description="Helical" evidence="2">
    <location>
        <begin position="92"/>
        <end position="111"/>
    </location>
</feature>
<keyword evidence="2" id="KW-0812">Transmembrane</keyword>
<reference evidence="3 4" key="1">
    <citation type="submission" date="2016-12" db="EMBL/GenBank/DDBJ databases">
        <title>The genomes of Aspergillus section Nigri reveals drivers in fungal speciation.</title>
        <authorList>
            <consortium name="DOE Joint Genome Institute"/>
            <person name="Vesth T.C."/>
            <person name="Nybo J."/>
            <person name="Theobald S."/>
            <person name="Brandl J."/>
            <person name="Frisvad J.C."/>
            <person name="Nielsen K.F."/>
            <person name="Lyhne E.K."/>
            <person name="Kogle M.E."/>
            <person name="Kuo A."/>
            <person name="Riley R."/>
            <person name="Clum A."/>
            <person name="Nolan M."/>
            <person name="Lipzen A."/>
            <person name="Salamov A."/>
            <person name="Henrissat B."/>
            <person name="Wiebenga A."/>
            <person name="De Vries R.P."/>
            <person name="Grigoriev I.V."/>
            <person name="Mortensen U.H."/>
            <person name="Andersen M.R."/>
            <person name="Baker S.E."/>
        </authorList>
    </citation>
    <scope>NUCLEOTIDE SEQUENCE [LARGE SCALE GENOMIC DNA]</scope>
    <source>
        <strain evidence="3 4">IBT 23096</strain>
    </source>
</reference>
<keyword evidence="4" id="KW-1185">Reference proteome</keyword>
<sequence>MKHGDHGHALNMKTNGSPKAMSTGTENRNVMILARRYRCLQPVTLSAKKSRPDEAVWSQGAPRLFLNAIVDILQWLGSLDYRTLPRTMHVDLVLSGMCYQFLYLTIFICVYEHG</sequence>
<evidence type="ECO:0000313" key="3">
    <source>
        <dbReference type="EMBL" id="PLB47238.1"/>
    </source>
</evidence>
<feature type="compositionally biased region" description="Polar residues" evidence="1">
    <location>
        <begin position="12"/>
        <end position="23"/>
    </location>
</feature>
<evidence type="ECO:0000256" key="2">
    <source>
        <dbReference type="SAM" id="Phobius"/>
    </source>
</evidence>
<protein>
    <submittedName>
        <fullName evidence="3">Uncharacterized protein</fullName>
    </submittedName>
</protein>
<dbReference type="VEuPathDB" id="FungiDB:P170DRAFT_428444"/>
<dbReference type="GeneID" id="36555542"/>
<gene>
    <name evidence="3" type="ORF">P170DRAFT_428444</name>
</gene>
<evidence type="ECO:0000313" key="4">
    <source>
        <dbReference type="Proteomes" id="UP000234275"/>
    </source>
</evidence>
<evidence type="ECO:0000256" key="1">
    <source>
        <dbReference type="SAM" id="MobiDB-lite"/>
    </source>
</evidence>
<accession>A0A2I2G2Y7</accession>
<comment type="caution">
    <text evidence="3">The sequence shown here is derived from an EMBL/GenBank/DDBJ whole genome shotgun (WGS) entry which is preliminary data.</text>
</comment>
<name>A0A2I2G2Y7_9EURO</name>
<dbReference type="EMBL" id="MSFO01000006">
    <property type="protein sequence ID" value="PLB47238.1"/>
    <property type="molecule type" value="Genomic_DNA"/>
</dbReference>
<dbReference type="Proteomes" id="UP000234275">
    <property type="component" value="Unassembled WGS sequence"/>
</dbReference>
<organism evidence="3 4">
    <name type="scientific">Aspergillus steynii IBT 23096</name>
    <dbReference type="NCBI Taxonomy" id="1392250"/>
    <lineage>
        <taxon>Eukaryota</taxon>
        <taxon>Fungi</taxon>
        <taxon>Dikarya</taxon>
        <taxon>Ascomycota</taxon>
        <taxon>Pezizomycotina</taxon>
        <taxon>Eurotiomycetes</taxon>
        <taxon>Eurotiomycetidae</taxon>
        <taxon>Eurotiales</taxon>
        <taxon>Aspergillaceae</taxon>
        <taxon>Aspergillus</taxon>
        <taxon>Aspergillus subgen. Circumdati</taxon>
    </lineage>
</organism>
<feature type="region of interest" description="Disordered" evidence="1">
    <location>
        <begin position="1"/>
        <end position="23"/>
    </location>
</feature>
<dbReference type="AlphaFoldDB" id="A0A2I2G2Y7"/>
<proteinExistence type="predicted"/>
<keyword evidence="2" id="KW-0472">Membrane</keyword>
<dbReference type="RefSeq" id="XP_024702540.1">
    <property type="nucleotide sequence ID" value="XM_024847843.1"/>
</dbReference>